<accession>A0A382CEC2</accession>
<reference evidence="1" key="1">
    <citation type="submission" date="2018-05" db="EMBL/GenBank/DDBJ databases">
        <authorList>
            <person name="Lanie J.A."/>
            <person name="Ng W.-L."/>
            <person name="Kazmierczak K.M."/>
            <person name="Andrzejewski T.M."/>
            <person name="Davidsen T.M."/>
            <person name="Wayne K.J."/>
            <person name="Tettelin H."/>
            <person name="Glass J.I."/>
            <person name="Rusch D."/>
            <person name="Podicherti R."/>
            <person name="Tsui H.-C.T."/>
            <person name="Winkler M.E."/>
        </authorList>
    </citation>
    <scope>NUCLEOTIDE SEQUENCE</scope>
</reference>
<dbReference type="EMBL" id="UINC01034143">
    <property type="protein sequence ID" value="SVB24528.1"/>
    <property type="molecule type" value="Genomic_DNA"/>
</dbReference>
<dbReference type="AlphaFoldDB" id="A0A382CEC2"/>
<organism evidence="1">
    <name type="scientific">marine metagenome</name>
    <dbReference type="NCBI Taxonomy" id="408172"/>
    <lineage>
        <taxon>unclassified sequences</taxon>
        <taxon>metagenomes</taxon>
        <taxon>ecological metagenomes</taxon>
    </lineage>
</organism>
<evidence type="ECO:0008006" key="2">
    <source>
        <dbReference type="Google" id="ProtNLM"/>
    </source>
</evidence>
<dbReference type="Pfam" id="PF08894">
    <property type="entry name" value="DUF1838"/>
    <property type="match status" value="1"/>
</dbReference>
<dbReference type="InterPro" id="IPR014990">
    <property type="entry name" value="DUF1838"/>
</dbReference>
<protein>
    <recommendedName>
        <fullName evidence="2">DUF1838 domain-containing protein</fullName>
    </recommendedName>
</protein>
<feature type="non-terminal residue" evidence="1">
    <location>
        <position position="1"/>
    </location>
</feature>
<sequence length="188" mass="21332">AYELTGHTVTFFYDVGTGKMLDTFDNPYTGKRNNVTASVQGGGAGFGFNYSVNGVRPTKFVDKMPDKPLQLQWSMVRDAIWMHAETAYPPGMKQPRKQRQTIFTQQANFADRRILKLPAVFTATVFGNWPRWMDMGNHPGHVIWHASGAKLDSINDLSPKFRERLERDHPDRTTAYPFSGAKKISDFT</sequence>
<gene>
    <name evidence="1" type="ORF">METZ01_LOCUS177382</name>
</gene>
<proteinExistence type="predicted"/>
<name>A0A382CEC2_9ZZZZ</name>
<evidence type="ECO:0000313" key="1">
    <source>
        <dbReference type="EMBL" id="SVB24528.1"/>
    </source>
</evidence>